<dbReference type="InterPro" id="IPR001810">
    <property type="entry name" value="F-box_dom"/>
</dbReference>
<keyword evidence="3" id="KW-1185">Reference proteome</keyword>
<dbReference type="Pfam" id="PF12937">
    <property type="entry name" value="F-box-like"/>
    <property type="match status" value="1"/>
</dbReference>
<comment type="caution">
    <text evidence="2">The sequence shown here is derived from an EMBL/GenBank/DDBJ whole genome shotgun (WGS) entry which is preliminary data.</text>
</comment>
<proteinExistence type="predicted"/>
<evidence type="ECO:0000313" key="3">
    <source>
        <dbReference type="Proteomes" id="UP001215598"/>
    </source>
</evidence>
<dbReference type="Gene3D" id="1.20.1280.50">
    <property type="match status" value="1"/>
</dbReference>
<protein>
    <recommendedName>
        <fullName evidence="1">F-box domain-containing protein</fullName>
    </recommendedName>
</protein>
<feature type="domain" description="F-box" evidence="1">
    <location>
        <begin position="48"/>
        <end position="102"/>
    </location>
</feature>
<dbReference type="SUPFAM" id="SSF81383">
    <property type="entry name" value="F-box domain"/>
    <property type="match status" value="1"/>
</dbReference>
<dbReference type="InterPro" id="IPR036047">
    <property type="entry name" value="F-box-like_dom_sf"/>
</dbReference>
<evidence type="ECO:0000313" key="2">
    <source>
        <dbReference type="EMBL" id="KAJ7739888.1"/>
    </source>
</evidence>
<accession>A0AAD7MZH5</accession>
<dbReference type="Proteomes" id="UP001215598">
    <property type="component" value="Unassembled WGS sequence"/>
</dbReference>
<sequence>MPTVDLRRRLVELDAQILEQKRALLDLQRTRVAVERELHKTATYPIITLPVEVTIEIFHRLPLEVGEKMGIRRNTAPISLTAVCRSWRGIAISTPTLWSTLKISYNDIPSTVIAKPGIVELFINKWLGRSGECPLSLDLYLSRQTGDGFSISRIRAIRVVHQYAHRIQHLALDLGDYNAAEPLELHSLSFPLLQVAKVQRCDFGFETRVFSDAPLLHSLDTGHPRVVATRFHLPWERLTRFEGCIEDLELFVIAPNLLDVKCYWTGGWPREHFRSDHPFPHNIAHDNLL</sequence>
<evidence type="ECO:0000259" key="1">
    <source>
        <dbReference type="Pfam" id="PF12937"/>
    </source>
</evidence>
<organism evidence="2 3">
    <name type="scientific">Mycena metata</name>
    <dbReference type="NCBI Taxonomy" id="1033252"/>
    <lineage>
        <taxon>Eukaryota</taxon>
        <taxon>Fungi</taxon>
        <taxon>Dikarya</taxon>
        <taxon>Basidiomycota</taxon>
        <taxon>Agaricomycotina</taxon>
        <taxon>Agaricomycetes</taxon>
        <taxon>Agaricomycetidae</taxon>
        <taxon>Agaricales</taxon>
        <taxon>Marasmiineae</taxon>
        <taxon>Mycenaceae</taxon>
        <taxon>Mycena</taxon>
    </lineage>
</organism>
<name>A0AAD7MZH5_9AGAR</name>
<dbReference type="AlphaFoldDB" id="A0AAD7MZH5"/>
<reference evidence="2" key="1">
    <citation type="submission" date="2023-03" db="EMBL/GenBank/DDBJ databases">
        <title>Massive genome expansion in bonnet fungi (Mycena s.s.) driven by repeated elements and novel gene families across ecological guilds.</title>
        <authorList>
            <consortium name="Lawrence Berkeley National Laboratory"/>
            <person name="Harder C.B."/>
            <person name="Miyauchi S."/>
            <person name="Viragh M."/>
            <person name="Kuo A."/>
            <person name="Thoen E."/>
            <person name="Andreopoulos B."/>
            <person name="Lu D."/>
            <person name="Skrede I."/>
            <person name="Drula E."/>
            <person name="Henrissat B."/>
            <person name="Morin E."/>
            <person name="Kohler A."/>
            <person name="Barry K."/>
            <person name="LaButti K."/>
            <person name="Morin E."/>
            <person name="Salamov A."/>
            <person name="Lipzen A."/>
            <person name="Mereny Z."/>
            <person name="Hegedus B."/>
            <person name="Baldrian P."/>
            <person name="Stursova M."/>
            <person name="Weitz H."/>
            <person name="Taylor A."/>
            <person name="Grigoriev I.V."/>
            <person name="Nagy L.G."/>
            <person name="Martin F."/>
            <person name="Kauserud H."/>
        </authorList>
    </citation>
    <scope>NUCLEOTIDE SEQUENCE</scope>
    <source>
        <strain evidence="2">CBHHK182m</strain>
    </source>
</reference>
<dbReference type="EMBL" id="JARKIB010000105">
    <property type="protein sequence ID" value="KAJ7739888.1"/>
    <property type="molecule type" value="Genomic_DNA"/>
</dbReference>
<gene>
    <name evidence="2" type="ORF">B0H16DRAFT_1568198</name>
</gene>